<dbReference type="Proteomes" id="UP001295684">
    <property type="component" value="Unassembled WGS sequence"/>
</dbReference>
<dbReference type="EMBL" id="CAMPGE010017214">
    <property type="protein sequence ID" value="CAI2375719.1"/>
    <property type="molecule type" value="Genomic_DNA"/>
</dbReference>
<dbReference type="AlphaFoldDB" id="A0AAD1XN78"/>
<gene>
    <name evidence="1" type="ORF">ECRASSUSDP1_LOCUS17083</name>
</gene>
<comment type="caution">
    <text evidence="1">The sequence shown here is derived from an EMBL/GenBank/DDBJ whole genome shotgun (WGS) entry which is preliminary data.</text>
</comment>
<name>A0AAD1XN78_EUPCR</name>
<reference evidence="1" key="1">
    <citation type="submission" date="2023-07" db="EMBL/GenBank/DDBJ databases">
        <authorList>
            <consortium name="AG Swart"/>
            <person name="Singh M."/>
            <person name="Singh A."/>
            <person name="Seah K."/>
            <person name="Emmerich C."/>
        </authorList>
    </citation>
    <scope>NUCLEOTIDE SEQUENCE</scope>
    <source>
        <strain evidence="1">DP1</strain>
    </source>
</reference>
<protein>
    <submittedName>
        <fullName evidence="1">Uncharacterized protein</fullName>
    </submittedName>
</protein>
<organism evidence="1 2">
    <name type="scientific">Euplotes crassus</name>
    <dbReference type="NCBI Taxonomy" id="5936"/>
    <lineage>
        <taxon>Eukaryota</taxon>
        <taxon>Sar</taxon>
        <taxon>Alveolata</taxon>
        <taxon>Ciliophora</taxon>
        <taxon>Intramacronucleata</taxon>
        <taxon>Spirotrichea</taxon>
        <taxon>Hypotrichia</taxon>
        <taxon>Euplotida</taxon>
        <taxon>Euplotidae</taxon>
        <taxon>Moneuplotes</taxon>
    </lineage>
</organism>
<proteinExistence type="predicted"/>
<keyword evidence="2" id="KW-1185">Reference proteome</keyword>
<sequence length="268" mass="31181">MNACGRCYDCGRTIGPLFGWCQAHAYQNFMSHHLTQLREGIQKWRLMVEDPKAAESPSNITEAEQWLLRSEESLAKMAFVNLYEQAFHCGSHSIEGCDYIYNQDECQRWYIPKFKNLKLLKIDRIVIEKDFHMYKKRYTQYFSSPKKDIFNLEVVSKRKNEKLGWCLPLILRNCYALSSLKIFGFTISVLELKRILHSSCGPSSLELKNCKIVSSGKPYLPSEKSNDSSRMSKLYLVCFYQCALKVGEEDLTRLVAELSPRAKLQIWQ</sequence>
<evidence type="ECO:0000313" key="2">
    <source>
        <dbReference type="Proteomes" id="UP001295684"/>
    </source>
</evidence>
<evidence type="ECO:0000313" key="1">
    <source>
        <dbReference type="EMBL" id="CAI2375719.1"/>
    </source>
</evidence>
<accession>A0AAD1XN78</accession>